<dbReference type="EMBL" id="JASAOG010000179">
    <property type="protein sequence ID" value="KAK0045544.1"/>
    <property type="molecule type" value="Genomic_DNA"/>
</dbReference>
<feature type="transmembrane region" description="Helical" evidence="2">
    <location>
        <begin position="120"/>
        <end position="143"/>
    </location>
</feature>
<feature type="region of interest" description="Disordered" evidence="1">
    <location>
        <begin position="250"/>
        <end position="273"/>
    </location>
</feature>
<evidence type="ECO:0000256" key="2">
    <source>
        <dbReference type="SAM" id="Phobius"/>
    </source>
</evidence>
<evidence type="ECO:0000256" key="1">
    <source>
        <dbReference type="SAM" id="MobiDB-lite"/>
    </source>
</evidence>
<keyword evidence="4" id="KW-1185">Reference proteome</keyword>
<dbReference type="AlphaFoldDB" id="A0AAD8F0H6"/>
<dbReference type="Proteomes" id="UP001233172">
    <property type="component" value="Unassembled WGS sequence"/>
</dbReference>
<dbReference type="CDD" id="cd12087">
    <property type="entry name" value="TM_EGFR-like"/>
    <property type="match status" value="1"/>
</dbReference>
<comment type="caution">
    <text evidence="3">The sequence shown here is derived from an EMBL/GenBank/DDBJ whole genome shotgun (WGS) entry which is preliminary data.</text>
</comment>
<keyword evidence="2" id="KW-0472">Membrane</keyword>
<accession>A0AAD8F0H6</accession>
<sequence>MEKPPSYCSCSIISSGNKTKFSAVDVRLSSSETFKSYQDNDDSGSDVFPKDSFLWKINDQQEINSNFINLTLSLEKETPESLWIEIEGSNMNISCSPIIVNGTGIPQPQKPNTAGPEIKIIVGTAIGGFFVLVALIFLIVFLITRRRTQHRNLTKSAPSASFSEIKEAIYAEPQTPEAEKKTLLVSSNYMELEKNIYAEPGPANNNFKSNALPSPPYKDEESENLVPNNIYNHLGEQPAPSQIHIYDTTGNHEYSSTSDRKNKPKIINNIYDR</sequence>
<protein>
    <submittedName>
        <fullName evidence="3">Uncharacterized protein</fullName>
    </submittedName>
</protein>
<evidence type="ECO:0000313" key="3">
    <source>
        <dbReference type="EMBL" id="KAK0045544.1"/>
    </source>
</evidence>
<gene>
    <name evidence="3" type="ORF">Bpfe_025030</name>
</gene>
<keyword evidence="2" id="KW-1133">Transmembrane helix</keyword>
<organism evidence="3 4">
    <name type="scientific">Biomphalaria pfeifferi</name>
    <name type="common">Bloodfluke planorb</name>
    <name type="synonym">Freshwater snail</name>
    <dbReference type="NCBI Taxonomy" id="112525"/>
    <lineage>
        <taxon>Eukaryota</taxon>
        <taxon>Metazoa</taxon>
        <taxon>Spiralia</taxon>
        <taxon>Lophotrochozoa</taxon>
        <taxon>Mollusca</taxon>
        <taxon>Gastropoda</taxon>
        <taxon>Heterobranchia</taxon>
        <taxon>Euthyneura</taxon>
        <taxon>Panpulmonata</taxon>
        <taxon>Hygrophila</taxon>
        <taxon>Lymnaeoidea</taxon>
        <taxon>Planorbidae</taxon>
        <taxon>Biomphalaria</taxon>
    </lineage>
</organism>
<feature type="region of interest" description="Disordered" evidence="1">
    <location>
        <begin position="201"/>
        <end position="222"/>
    </location>
</feature>
<reference evidence="3" key="1">
    <citation type="journal article" date="2023" name="PLoS Negl. Trop. Dis.">
        <title>A genome sequence for Biomphalaria pfeifferi, the major vector snail for the human-infecting parasite Schistosoma mansoni.</title>
        <authorList>
            <person name="Bu L."/>
            <person name="Lu L."/>
            <person name="Laidemitt M.R."/>
            <person name="Zhang S.M."/>
            <person name="Mutuku M."/>
            <person name="Mkoji G."/>
            <person name="Steinauer M."/>
            <person name="Loker E.S."/>
        </authorList>
    </citation>
    <scope>NUCLEOTIDE SEQUENCE</scope>
    <source>
        <strain evidence="3">KasaAsao</strain>
    </source>
</reference>
<name>A0AAD8F0H6_BIOPF</name>
<reference evidence="3" key="2">
    <citation type="submission" date="2023-04" db="EMBL/GenBank/DDBJ databases">
        <authorList>
            <person name="Bu L."/>
            <person name="Lu L."/>
            <person name="Laidemitt M.R."/>
            <person name="Zhang S.M."/>
            <person name="Mutuku M."/>
            <person name="Mkoji G."/>
            <person name="Steinauer M."/>
            <person name="Loker E.S."/>
        </authorList>
    </citation>
    <scope>NUCLEOTIDE SEQUENCE</scope>
    <source>
        <strain evidence="3">KasaAsao</strain>
        <tissue evidence="3">Whole Snail</tissue>
    </source>
</reference>
<proteinExistence type="predicted"/>
<feature type="compositionally biased region" description="Polar residues" evidence="1">
    <location>
        <begin position="203"/>
        <end position="212"/>
    </location>
</feature>
<keyword evidence="2" id="KW-0812">Transmembrane</keyword>
<evidence type="ECO:0000313" key="4">
    <source>
        <dbReference type="Proteomes" id="UP001233172"/>
    </source>
</evidence>